<feature type="region of interest" description="Disordered" evidence="1">
    <location>
        <begin position="1"/>
        <end position="25"/>
    </location>
</feature>
<organism evidence="2 3">
    <name type="scientific">Ceratocystis fimbriata CBS 114723</name>
    <dbReference type="NCBI Taxonomy" id="1035309"/>
    <lineage>
        <taxon>Eukaryota</taxon>
        <taxon>Fungi</taxon>
        <taxon>Dikarya</taxon>
        <taxon>Ascomycota</taxon>
        <taxon>Pezizomycotina</taxon>
        <taxon>Sordariomycetes</taxon>
        <taxon>Hypocreomycetidae</taxon>
        <taxon>Microascales</taxon>
        <taxon>Ceratocystidaceae</taxon>
        <taxon>Ceratocystis</taxon>
    </lineage>
</organism>
<dbReference type="AlphaFoldDB" id="A0A2C5XGL2"/>
<accession>A0A2C5XGL2</accession>
<dbReference type="Proteomes" id="UP000222788">
    <property type="component" value="Unassembled WGS sequence"/>
</dbReference>
<evidence type="ECO:0000313" key="2">
    <source>
        <dbReference type="EMBL" id="PHH55224.1"/>
    </source>
</evidence>
<name>A0A2C5XGL2_9PEZI</name>
<keyword evidence="3" id="KW-1185">Reference proteome</keyword>
<sequence>MSAWTISYNLGSPVFEPSTHGPRKA</sequence>
<proteinExistence type="predicted"/>
<protein>
    <submittedName>
        <fullName evidence="2">Uncharacterized protein</fullName>
    </submittedName>
</protein>
<evidence type="ECO:0000313" key="3">
    <source>
        <dbReference type="Proteomes" id="UP000222788"/>
    </source>
</evidence>
<reference evidence="2 3" key="2">
    <citation type="journal article" date="2013" name="IMA Fungus">
        <title>IMA Genome-F 1: Ceratocystis fimbriata: Draft nuclear genome sequence for the plant pathogen, Ceratocystis fimbriata.</title>
        <authorList>
            <person name="Wilken P.M."/>
            <person name="Steenkamp E.T."/>
            <person name="Wingfield M.J."/>
            <person name="de Beer Z.W."/>
            <person name="Wingfield B.D."/>
        </authorList>
    </citation>
    <scope>NUCLEOTIDE SEQUENCE [LARGE SCALE GENOMIC DNA]</scope>
    <source>
        <strain evidence="2 3">CBS 114723</strain>
    </source>
</reference>
<gene>
    <name evidence="2" type="ORF">CFIMG_000010RA</name>
</gene>
<dbReference type="EMBL" id="APWK03000014">
    <property type="protein sequence ID" value="PHH55224.1"/>
    <property type="molecule type" value="Genomic_DNA"/>
</dbReference>
<feature type="compositionally biased region" description="Polar residues" evidence="1">
    <location>
        <begin position="1"/>
        <end position="10"/>
    </location>
</feature>
<comment type="caution">
    <text evidence="2">The sequence shown here is derived from an EMBL/GenBank/DDBJ whole genome shotgun (WGS) entry which is preliminary data.</text>
</comment>
<evidence type="ECO:0000256" key="1">
    <source>
        <dbReference type="SAM" id="MobiDB-lite"/>
    </source>
</evidence>
<reference evidence="2 3" key="1">
    <citation type="journal article" date="2013" name="Fungal Biol.">
        <title>Analysis of microsatellite markers in the genome of the plant pathogen Ceratocystis fimbriata.</title>
        <authorList>
            <person name="Simpson M.C."/>
            <person name="Wilken P.M."/>
            <person name="Coetzee M.P."/>
            <person name="Wingfield M.J."/>
            <person name="Wingfield B.D."/>
        </authorList>
    </citation>
    <scope>NUCLEOTIDE SEQUENCE [LARGE SCALE GENOMIC DNA]</scope>
    <source>
        <strain evidence="2 3">CBS 114723</strain>
    </source>
</reference>